<evidence type="ECO:0000256" key="1">
    <source>
        <dbReference type="SAM" id="SignalP"/>
    </source>
</evidence>
<sequence>MLQRIRVAALAVIVGAGALVALAPTAATAAPTPILTPVGISPSPPIDVTKGAVTATFSFATKNAEKAELMLKPPGEVSVETPVTLTPTKRGDWTRWTGTKSFDSTNVGKWSWRASAQGDGDVSRSGTFEVVVKKVLDTKIVDFDASPDLVDKGDLIKVSGRLLADGQGYPGQTVSITFRERGSDTYREVAKVTTGRGGWFGANVRVNATGWWRAEFAGTSAAKPSVSDADRVDVKRRNLDSKIVGFDARPEPVDKGDKLSFTGALLAEGRGGVAGERVSIFFKAGGSSRWEYVTSDVTGRHGRFWASAEAVTSGWWRAEYAGTRGVNGSVSAADWVTVNQPAPPPVEKADTRLIKFNAYPEPIKRGRYLKFTGKLQIDDEGSWEGYSGKVALFFKPLKSKKWQYVKSFWASDSGRLYTKVKAWNSGHWRFVFSGDEDTYGSGSRKDYVRVKR</sequence>
<accession>A0A438MAY7</accession>
<organism evidence="2 3">
    <name type="scientific">Nonomuraea polychroma</name>
    <dbReference type="NCBI Taxonomy" id="46176"/>
    <lineage>
        <taxon>Bacteria</taxon>
        <taxon>Bacillati</taxon>
        <taxon>Actinomycetota</taxon>
        <taxon>Actinomycetes</taxon>
        <taxon>Streptosporangiales</taxon>
        <taxon>Streptosporangiaceae</taxon>
        <taxon>Nonomuraea</taxon>
    </lineage>
</organism>
<proteinExistence type="predicted"/>
<dbReference type="AlphaFoldDB" id="A0A438MAY7"/>
<feature type="chain" id="PRO_5019372235" description="Ig-like domain-containing protein" evidence="1">
    <location>
        <begin position="30"/>
        <end position="452"/>
    </location>
</feature>
<keyword evidence="1" id="KW-0732">Signal</keyword>
<protein>
    <recommendedName>
        <fullName evidence="4">Ig-like domain-containing protein</fullName>
    </recommendedName>
</protein>
<gene>
    <name evidence="2" type="ORF">EDD27_5555</name>
</gene>
<evidence type="ECO:0008006" key="4">
    <source>
        <dbReference type="Google" id="ProtNLM"/>
    </source>
</evidence>
<name>A0A438MAY7_9ACTN</name>
<keyword evidence="3" id="KW-1185">Reference proteome</keyword>
<dbReference type="Proteomes" id="UP000284824">
    <property type="component" value="Unassembled WGS sequence"/>
</dbReference>
<evidence type="ECO:0000313" key="2">
    <source>
        <dbReference type="EMBL" id="RVX42890.1"/>
    </source>
</evidence>
<feature type="signal peptide" evidence="1">
    <location>
        <begin position="1"/>
        <end position="29"/>
    </location>
</feature>
<reference evidence="2 3" key="1">
    <citation type="submission" date="2019-01" db="EMBL/GenBank/DDBJ databases">
        <title>Sequencing the genomes of 1000 actinobacteria strains.</title>
        <authorList>
            <person name="Klenk H.-P."/>
        </authorList>
    </citation>
    <scope>NUCLEOTIDE SEQUENCE [LARGE SCALE GENOMIC DNA]</scope>
    <source>
        <strain evidence="2 3">DSM 43925</strain>
    </source>
</reference>
<evidence type="ECO:0000313" key="3">
    <source>
        <dbReference type="Proteomes" id="UP000284824"/>
    </source>
</evidence>
<comment type="caution">
    <text evidence="2">The sequence shown here is derived from an EMBL/GenBank/DDBJ whole genome shotgun (WGS) entry which is preliminary data.</text>
</comment>
<dbReference type="EMBL" id="SAUN01000001">
    <property type="protein sequence ID" value="RVX42890.1"/>
    <property type="molecule type" value="Genomic_DNA"/>
</dbReference>